<keyword evidence="4" id="KW-0560">Oxidoreductase</keyword>
<evidence type="ECO:0000259" key="7">
    <source>
        <dbReference type="Pfam" id="PF07992"/>
    </source>
</evidence>
<evidence type="ECO:0000313" key="9">
    <source>
        <dbReference type="Proteomes" id="UP000799324"/>
    </source>
</evidence>
<dbReference type="GO" id="GO:0005737">
    <property type="term" value="C:cytoplasm"/>
    <property type="evidence" value="ECO:0007669"/>
    <property type="project" value="TreeGrafter"/>
</dbReference>
<dbReference type="GO" id="GO:0050660">
    <property type="term" value="F:flavin adenine dinucleotide binding"/>
    <property type="evidence" value="ECO:0007669"/>
    <property type="project" value="TreeGrafter"/>
</dbReference>
<dbReference type="PRINTS" id="PR00368">
    <property type="entry name" value="FADPNR"/>
</dbReference>
<evidence type="ECO:0000256" key="4">
    <source>
        <dbReference type="ARBA" id="ARBA00023002"/>
    </source>
</evidence>
<comment type="similarity">
    <text evidence="1">Belongs to the FAD-dependent oxidoreductase family.</text>
</comment>
<feature type="region of interest" description="Disordered" evidence="5">
    <location>
        <begin position="265"/>
        <end position="284"/>
    </location>
</feature>
<name>A0A6A6T3I7_9PLEO</name>
<dbReference type="Gene3D" id="3.50.50.100">
    <property type="match status" value="1"/>
</dbReference>
<evidence type="ECO:0000256" key="1">
    <source>
        <dbReference type="ARBA" id="ARBA00006442"/>
    </source>
</evidence>
<dbReference type="OrthoDB" id="202203at2759"/>
<keyword evidence="6" id="KW-1133">Transmembrane helix</keyword>
<feature type="compositionally biased region" description="Low complexity" evidence="5">
    <location>
        <begin position="274"/>
        <end position="284"/>
    </location>
</feature>
<dbReference type="GO" id="GO:0004174">
    <property type="term" value="F:electron-transferring-flavoprotein dehydrogenase activity"/>
    <property type="evidence" value="ECO:0007669"/>
    <property type="project" value="TreeGrafter"/>
</dbReference>
<dbReference type="Proteomes" id="UP000799324">
    <property type="component" value="Unassembled WGS sequence"/>
</dbReference>
<keyword evidence="6" id="KW-0812">Transmembrane</keyword>
<keyword evidence="3" id="KW-0274">FAD</keyword>
<dbReference type="Pfam" id="PF07992">
    <property type="entry name" value="Pyr_redox_2"/>
    <property type="match status" value="1"/>
</dbReference>
<dbReference type="EMBL" id="MU004387">
    <property type="protein sequence ID" value="KAF2653104.1"/>
    <property type="molecule type" value="Genomic_DNA"/>
</dbReference>
<gene>
    <name evidence="8" type="ORF">K491DRAFT_603516</name>
</gene>
<feature type="domain" description="FAD/NAD(P)-binding" evidence="7">
    <location>
        <begin position="13"/>
        <end position="344"/>
    </location>
</feature>
<dbReference type="PRINTS" id="PR00469">
    <property type="entry name" value="PNDRDTASEII"/>
</dbReference>
<evidence type="ECO:0000256" key="5">
    <source>
        <dbReference type="SAM" id="MobiDB-lite"/>
    </source>
</evidence>
<evidence type="ECO:0000256" key="3">
    <source>
        <dbReference type="ARBA" id="ARBA00022827"/>
    </source>
</evidence>
<dbReference type="PANTHER" id="PTHR43735:SF3">
    <property type="entry name" value="FERROPTOSIS SUPPRESSOR PROTEIN 1"/>
    <property type="match status" value="1"/>
</dbReference>
<evidence type="ECO:0000313" key="8">
    <source>
        <dbReference type="EMBL" id="KAF2653104.1"/>
    </source>
</evidence>
<evidence type="ECO:0000256" key="2">
    <source>
        <dbReference type="ARBA" id="ARBA00022630"/>
    </source>
</evidence>
<protein>
    <submittedName>
        <fullName evidence="8">FAD/NAD(P)-binding domain-containing protein</fullName>
    </submittedName>
</protein>
<dbReference type="SUPFAM" id="SSF51905">
    <property type="entry name" value="FAD/NAD(P)-binding domain"/>
    <property type="match status" value="1"/>
</dbReference>
<keyword evidence="9" id="KW-1185">Reference proteome</keyword>
<dbReference type="PANTHER" id="PTHR43735">
    <property type="entry name" value="APOPTOSIS-INDUCING FACTOR 1"/>
    <property type="match status" value="1"/>
</dbReference>
<accession>A0A6A6T3I7</accession>
<keyword evidence="6" id="KW-0472">Membrane</keyword>
<proteinExistence type="inferred from homology"/>
<feature type="compositionally biased region" description="Low complexity" evidence="5">
    <location>
        <begin position="367"/>
        <end position="377"/>
    </location>
</feature>
<keyword evidence="2" id="KW-0285">Flavoprotein</keyword>
<dbReference type="InterPro" id="IPR023753">
    <property type="entry name" value="FAD/NAD-binding_dom"/>
</dbReference>
<organism evidence="8 9">
    <name type="scientific">Lophiostoma macrostomum CBS 122681</name>
    <dbReference type="NCBI Taxonomy" id="1314788"/>
    <lineage>
        <taxon>Eukaryota</taxon>
        <taxon>Fungi</taxon>
        <taxon>Dikarya</taxon>
        <taxon>Ascomycota</taxon>
        <taxon>Pezizomycotina</taxon>
        <taxon>Dothideomycetes</taxon>
        <taxon>Pleosporomycetidae</taxon>
        <taxon>Pleosporales</taxon>
        <taxon>Lophiostomataceae</taxon>
        <taxon>Lophiostoma</taxon>
    </lineage>
</organism>
<feature type="region of interest" description="Disordered" evidence="5">
    <location>
        <begin position="367"/>
        <end position="388"/>
    </location>
</feature>
<dbReference type="InterPro" id="IPR036188">
    <property type="entry name" value="FAD/NAD-bd_sf"/>
</dbReference>
<sequence>MSESAKEEREQRNIIILGASFAGISATHYILKNILPDLKAKNAKKDNDVEAKYHVYLLNPSTDFYFRSAASRFAASVDRLPADKILYDIRELCKGYASEDFTFIQATATGLDTAARNLLYKKATSELEEDALPYHALVIATGSRTGDPVFSMHTDTPTLLSAIKTRNAEIADAHDIIVSGGGPTGVEHAAEIGELLNGKPGWFGGWFGGGSKSREGRVKITLVTAAERLLPATRPAIGKAAEKQLHRLGVHVVYKTRVVQTRKTEGGKTGVMLSGPGSTSPSTSQVREVDLYIPAHGVLPNSSWLPHDLLDSSGWLTTNAQTLRVDNAGPRVYALGDITSFSRRTIPEILDSIPVLAVNLTRDLLSFSSSPSHSPSSEAKPKGKDRHLTQQTKTIQIVPLGSGGGVGEAFGWRFPSWVVWLVKGRDMMVWMAGATGRGERIKREMLKGEEGVF</sequence>
<evidence type="ECO:0000256" key="6">
    <source>
        <dbReference type="SAM" id="Phobius"/>
    </source>
</evidence>
<dbReference type="AlphaFoldDB" id="A0A6A6T3I7"/>
<reference evidence="8" key="1">
    <citation type="journal article" date="2020" name="Stud. Mycol.">
        <title>101 Dothideomycetes genomes: a test case for predicting lifestyles and emergence of pathogens.</title>
        <authorList>
            <person name="Haridas S."/>
            <person name="Albert R."/>
            <person name="Binder M."/>
            <person name="Bloem J."/>
            <person name="Labutti K."/>
            <person name="Salamov A."/>
            <person name="Andreopoulos B."/>
            <person name="Baker S."/>
            <person name="Barry K."/>
            <person name="Bills G."/>
            <person name="Bluhm B."/>
            <person name="Cannon C."/>
            <person name="Castanera R."/>
            <person name="Culley D."/>
            <person name="Daum C."/>
            <person name="Ezra D."/>
            <person name="Gonzalez J."/>
            <person name="Henrissat B."/>
            <person name="Kuo A."/>
            <person name="Liang C."/>
            <person name="Lipzen A."/>
            <person name="Lutzoni F."/>
            <person name="Magnuson J."/>
            <person name="Mondo S."/>
            <person name="Nolan M."/>
            <person name="Ohm R."/>
            <person name="Pangilinan J."/>
            <person name="Park H.-J."/>
            <person name="Ramirez L."/>
            <person name="Alfaro M."/>
            <person name="Sun H."/>
            <person name="Tritt A."/>
            <person name="Yoshinaga Y."/>
            <person name="Zwiers L.-H."/>
            <person name="Turgeon B."/>
            <person name="Goodwin S."/>
            <person name="Spatafora J."/>
            <person name="Crous P."/>
            <person name="Grigoriev I."/>
        </authorList>
    </citation>
    <scope>NUCLEOTIDE SEQUENCE</scope>
    <source>
        <strain evidence="8">CBS 122681</strain>
    </source>
</reference>
<feature type="transmembrane region" description="Helical" evidence="6">
    <location>
        <begin position="12"/>
        <end position="31"/>
    </location>
</feature>
<feature type="compositionally biased region" description="Basic and acidic residues" evidence="5">
    <location>
        <begin position="379"/>
        <end position="388"/>
    </location>
</feature>